<name>A0A150P2K8_SORCE</name>
<dbReference type="InterPro" id="IPR006946">
    <property type="entry name" value="DGR2-like_dom"/>
</dbReference>
<evidence type="ECO:0000256" key="4">
    <source>
        <dbReference type="SAM" id="SignalP"/>
    </source>
</evidence>
<dbReference type="GO" id="GO:0005509">
    <property type="term" value="F:calcium ion binding"/>
    <property type="evidence" value="ECO:0007669"/>
    <property type="project" value="InterPro"/>
</dbReference>
<keyword evidence="3 4" id="KW-0732">Signal</keyword>
<feature type="domain" description="DUF642" evidence="5">
    <location>
        <begin position="56"/>
        <end position="202"/>
    </location>
</feature>
<evidence type="ECO:0000256" key="1">
    <source>
        <dbReference type="ARBA" id="ARBA00004613"/>
    </source>
</evidence>
<dbReference type="SUPFAM" id="SSF103647">
    <property type="entry name" value="TSP type-3 repeat"/>
    <property type="match status" value="1"/>
</dbReference>
<comment type="caution">
    <text evidence="7">The sequence shown here is derived from an EMBL/GenBank/DDBJ whole genome shotgun (WGS) entry which is preliminary data.</text>
</comment>
<accession>A0A150P2K8</accession>
<feature type="chain" id="PRO_5007565584" evidence="4">
    <location>
        <begin position="23"/>
        <end position="417"/>
    </location>
</feature>
<proteinExistence type="predicted"/>
<evidence type="ECO:0000259" key="6">
    <source>
        <dbReference type="Pfam" id="PF24517"/>
    </source>
</evidence>
<sequence>MRTTYRSISAFALTLMISGCMAAAEPHDEPHDEDDGALGEAASQLVACGVLPPGNIVTNGSFESPSVRSGGLWQGTSISGWRAAYGQIEVWNHAYGTNPAHGNQHVELDAQGSSGIYQDLTTIPGATYVLRFSFAGSPGTGTSQNVLGVVWGGQPLATLTTGSSTWVQHTYTVVASGTTTRLQFNDLGQSNGQGTFLDNVTVVAADTDQDGVFDACDNCPSVPNPSQADADGDEIGDACEPPAPPEPQCVVVQRGTYGSVQDAHIQPGVSWPYGDYPYIVTNTLPEGEQPGALAFDLSFIPAGSDVESATLSLVHAWKASASVIEVHRVLGPWQESTVHAGNFPGYDAAVAATIAAPAQAAVVTADLLPLVQAWVDGVHPNHGIALQDVNGRTDIRSSEQTNVALRPKLEVCYTPAQ</sequence>
<dbReference type="Pfam" id="PF24517">
    <property type="entry name" value="CBM96"/>
    <property type="match status" value="1"/>
</dbReference>
<evidence type="ECO:0000256" key="3">
    <source>
        <dbReference type="ARBA" id="ARBA00022729"/>
    </source>
</evidence>
<dbReference type="AlphaFoldDB" id="A0A150P2K8"/>
<dbReference type="Proteomes" id="UP000075420">
    <property type="component" value="Unassembled WGS sequence"/>
</dbReference>
<protein>
    <submittedName>
        <fullName evidence="7">Sugar-binding protein</fullName>
    </submittedName>
</protein>
<evidence type="ECO:0000259" key="5">
    <source>
        <dbReference type="Pfam" id="PF04862"/>
    </source>
</evidence>
<dbReference type="InterPro" id="IPR003367">
    <property type="entry name" value="Thrombospondin_3-like_rpt"/>
</dbReference>
<reference evidence="7 8" key="1">
    <citation type="submission" date="2014-02" db="EMBL/GenBank/DDBJ databases">
        <title>The small core and large imbalanced accessory genome model reveals a collaborative survival strategy of Sorangium cellulosum strains in nature.</title>
        <authorList>
            <person name="Han K."/>
            <person name="Peng R."/>
            <person name="Blom J."/>
            <person name="Li Y.-Z."/>
        </authorList>
    </citation>
    <scope>NUCLEOTIDE SEQUENCE [LARGE SCALE GENOMIC DNA]</scope>
    <source>
        <strain evidence="7 8">So0157-25</strain>
    </source>
</reference>
<evidence type="ECO:0000256" key="2">
    <source>
        <dbReference type="ARBA" id="ARBA00022525"/>
    </source>
</evidence>
<keyword evidence="2" id="KW-0964">Secreted</keyword>
<evidence type="ECO:0000313" key="7">
    <source>
        <dbReference type="EMBL" id="KYF49653.1"/>
    </source>
</evidence>
<dbReference type="PROSITE" id="PS51257">
    <property type="entry name" value="PROKAR_LIPOPROTEIN"/>
    <property type="match status" value="1"/>
</dbReference>
<dbReference type="InterPro" id="IPR028974">
    <property type="entry name" value="TSP_type-3_rpt"/>
</dbReference>
<gene>
    <name evidence="7" type="ORF">BE08_15265</name>
</gene>
<feature type="domain" description="Carbohydrate-binding module family 96" evidence="6">
    <location>
        <begin position="287"/>
        <end position="411"/>
    </location>
</feature>
<dbReference type="Gene3D" id="2.60.120.260">
    <property type="entry name" value="Galactose-binding domain-like"/>
    <property type="match status" value="1"/>
</dbReference>
<dbReference type="GO" id="GO:0005576">
    <property type="term" value="C:extracellular region"/>
    <property type="evidence" value="ECO:0007669"/>
    <property type="project" value="UniProtKB-SubCell"/>
</dbReference>
<dbReference type="NCBIfam" id="NF033679">
    <property type="entry name" value="DNRLRE_dom"/>
    <property type="match status" value="1"/>
</dbReference>
<dbReference type="InterPro" id="IPR055372">
    <property type="entry name" value="CBM96"/>
</dbReference>
<dbReference type="GO" id="GO:0007155">
    <property type="term" value="P:cell adhesion"/>
    <property type="evidence" value="ECO:0007669"/>
    <property type="project" value="InterPro"/>
</dbReference>
<organism evidence="7 8">
    <name type="scientific">Sorangium cellulosum</name>
    <name type="common">Polyangium cellulosum</name>
    <dbReference type="NCBI Taxonomy" id="56"/>
    <lineage>
        <taxon>Bacteria</taxon>
        <taxon>Pseudomonadati</taxon>
        <taxon>Myxococcota</taxon>
        <taxon>Polyangia</taxon>
        <taxon>Polyangiales</taxon>
        <taxon>Polyangiaceae</taxon>
        <taxon>Sorangium</taxon>
    </lineage>
</organism>
<dbReference type="SUPFAM" id="SSF49785">
    <property type="entry name" value="Galactose-binding domain-like"/>
    <property type="match status" value="1"/>
</dbReference>
<comment type="subcellular location">
    <subcellularLocation>
        <location evidence="1">Secreted</location>
    </subcellularLocation>
</comment>
<dbReference type="InterPro" id="IPR008979">
    <property type="entry name" value="Galactose-bd-like_sf"/>
</dbReference>
<dbReference type="EMBL" id="JELY01003329">
    <property type="protein sequence ID" value="KYF49653.1"/>
    <property type="molecule type" value="Genomic_DNA"/>
</dbReference>
<feature type="signal peptide" evidence="4">
    <location>
        <begin position="1"/>
        <end position="22"/>
    </location>
</feature>
<dbReference type="Pfam" id="PF02412">
    <property type="entry name" value="TSP_3"/>
    <property type="match status" value="2"/>
</dbReference>
<evidence type="ECO:0000313" key="8">
    <source>
        <dbReference type="Proteomes" id="UP000075420"/>
    </source>
</evidence>
<dbReference type="Pfam" id="PF04862">
    <property type="entry name" value="DUF642"/>
    <property type="match status" value="1"/>
</dbReference>